<evidence type="ECO:0000313" key="2">
    <source>
        <dbReference type="WBParaSite" id="L893_g8588.t2"/>
    </source>
</evidence>
<sequence length="109" mass="12205">MSYPGRIELSLNSNQISSKLTQLATRPLVETWKIGSRSDHLVHDKDIREYVCTETPGFLATCGDRKIGSSSDHLAQNKDTLEYVCTEIPGFVNADSVFRIPVLFVFVTK</sequence>
<keyword evidence="1" id="KW-1185">Reference proteome</keyword>
<accession>A0A1I8AS29</accession>
<organism evidence="1 2">
    <name type="scientific">Steinernema glaseri</name>
    <dbReference type="NCBI Taxonomy" id="37863"/>
    <lineage>
        <taxon>Eukaryota</taxon>
        <taxon>Metazoa</taxon>
        <taxon>Ecdysozoa</taxon>
        <taxon>Nematoda</taxon>
        <taxon>Chromadorea</taxon>
        <taxon>Rhabditida</taxon>
        <taxon>Tylenchina</taxon>
        <taxon>Panagrolaimomorpha</taxon>
        <taxon>Strongyloidoidea</taxon>
        <taxon>Steinernematidae</taxon>
        <taxon>Steinernema</taxon>
    </lineage>
</organism>
<protein>
    <submittedName>
        <fullName evidence="2">Tubulin_C domain-containing protein</fullName>
    </submittedName>
</protein>
<reference evidence="2" key="1">
    <citation type="submission" date="2016-11" db="UniProtKB">
        <authorList>
            <consortium name="WormBaseParasite"/>
        </authorList>
    </citation>
    <scope>IDENTIFICATION</scope>
</reference>
<evidence type="ECO:0000313" key="1">
    <source>
        <dbReference type="Proteomes" id="UP000095287"/>
    </source>
</evidence>
<name>A0A1I8AS29_9BILA</name>
<dbReference type="AlphaFoldDB" id="A0A1I8AS29"/>
<dbReference type="Proteomes" id="UP000095287">
    <property type="component" value="Unplaced"/>
</dbReference>
<proteinExistence type="predicted"/>
<dbReference type="WBParaSite" id="L893_g8588.t2">
    <property type="protein sequence ID" value="L893_g8588.t2"/>
    <property type="gene ID" value="L893_g8588"/>
</dbReference>